<organism evidence="2 3">
    <name type="scientific">Chiloscyllium punctatum</name>
    <name type="common">Brownbanded bambooshark</name>
    <name type="synonym">Hemiscyllium punctatum</name>
    <dbReference type="NCBI Taxonomy" id="137246"/>
    <lineage>
        <taxon>Eukaryota</taxon>
        <taxon>Metazoa</taxon>
        <taxon>Chordata</taxon>
        <taxon>Craniata</taxon>
        <taxon>Vertebrata</taxon>
        <taxon>Chondrichthyes</taxon>
        <taxon>Elasmobranchii</taxon>
        <taxon>Galeomorphii</taxon>
        <taxon>Galeoidea</taxon>
        <taxon>Orectolobiformes</taxon>
        <taxon>Hemiscylliidae</taxon>
        <taxon>Chiloscyllium</taxon>
    </lineage>
</organism>
<feature type="non-terminal residue" evidence="2">
    <location>
        <position position="69"/>
    </location>
</feature>
<keyword evidence="3" id="KW-1185">Reference proteome</keyword>
<reference evidence="2 3" key="1">
    <citation type="journal article" date="2018" name="Nat. Ecol. Evol.">
        <title>Shark genomes provide insights into elasmobranch evolution and the origin of vertebrates.</title>
        <authorList>
            <person name="Hara Y"/>
            <person name="Yamaguchi K"/>
            <person name="Onimaru K"/>
            <person name="Kadota M"/>
            <person name="Koyanagi M"/>
            <person name="Keeley SD"/>
            <person name="Tatsumi K"/>
            <person name="Tanaka K"/>
            <person name="Motone F"/>
            <person name="Kageyama Y"/>
            <person name="Nozu R"/>
            <person name="Adachi N"/>
            <person name="Nishimura O"/>
            <person name="Nakagawa R"/>
            <person name="Tanegashima C"/>
            <person name="Kiyatake I"/>
            <person name="Matsumoto R"/>
            <person name="Murakumo K"/>
            <person name="Nishida K"/>
            <person name="Terakita A"/>
            <person name="Kuratani S"/>
            <person name="Sato K"/>
            <person name="Hyodo S Kuraku.S."/>
        </authorList>
    </citation>
    <scope>NUCLEOTIDE SEQUENCE [LARGE SCALE GENOMIC DNA]</scope>
</reference>
<evidence type="ECO:0000313" key="2">
    <source>
        <dbReference type="EMBL" id="GCC17171.1"/>
    </source>
</evidence>
<dbReference type="Proteomes" id="UP000287033">
    <property type="component" value="Unassembled WGS sequence"/>
</dbReference>
<feature type="compositionally biased region" description="Low complexity" evidence="1">
    <location>
        <begin position="33"/>
        <end position="45"/>
    </location>
</feature>
<gene>
    <name evidence="2" type="ORF">chiPu_0021965</name>
</gene>
<name>A0A401RGA8_CHIPU</name>
<feature type="compositionally biased region" description="Acidic residues" evidence="1">
    <location>
        <begin position="19"/>
        <end position="29"/>
    </location>
</feature>
<sequence>MADDDEEDWYRCRRWEECSSLEDEEEGEEATAGPRRGPLPWGGRSLRARWEDEELSAGDSTVSGSGTDE</sequence>
<comment type="caution">
    <text evidence="2">The sequence shown here is derived from an EMBL/GenBank/DDBJ whole genome shotgun (WGS) entry which is preliminary data.</text>
</comment>
<evidence type="ECO:0000256" key="1">
    <source>
        <dbReference type="SAM" id="MobiDB-lite"/>
    </source>
</evidence>
<accession>A0A401RGA8</accession>
<dbReference type="EMBL" id="BEZZ01005390">
    <property type="protein sequence ID" value="GCC17171.1"/>
    <property type="molecule type" value="Genomic_DNA"/>
</dbReference>
<protein>
    <submittedName>
        <fullName evidence="2">Uncharacterized protein</fullName>
    </submittedName>
</protein>
<feature type="region of interest" description="Disordered" evidence="1">
    <location>
        <begin position="19"/>
        <end position="69"/>
    </location>
</feature>
<proteinExistence type="predicted"/>
<evidence type="ECO:0000313" key="3">
    <source>
        <dbReference type="Proteomes" id="UP000287033"/>
    </source>
</evidence>
<feature type="compositionally biased region" description="Polar residues" evidence="1">
    <location>
        <begin position="58"/>
        <end position="69"/>
    </location>
</feature>
<dbReference type="AlphaFoldDB" id="A0A401RGA8"/>